<evidence type="ECO:0000256" key="1">
    <source>
        <dbReference type="ARBA" id="ARBA00005964"/>
    </source>
</evidence>
<dbReference type="RefSeq" id="XP_007738955.1">
    <property type="nucleotide sequence ID" value="XM_007740765.1"/>
</dbReference>
<evidence type="ECO:0000256" key="2">
    <source>
        <dbReference type="ARBA" id="ARBA00022801"/>
    </source>
</evidence>
<dbReference type="PANTHER" id="PTHR11559">
    <property type="entry name" value="CARBOXYLESTERASE"/>
    <property type="match status" value="1"/>
</dbReference>
<dbReference type="InterPro" id="IPR050309">
    <property type="entry name" value="Type-B_Carboxylest/Lipase"/>
</dbReference>
<name>W9X5X3_9EURO</name>
<dbReference type="AlphaFoldDB" id="W9X5X3"/>
<dbReference type="OrthoDB" id="408631at2759"/>
<organism evidence="6 7">
    <name type="scientific">Cladophialophora psammophila CBS 110553</name>
    <dbReference type="NCBI Taxonomy" id="1182543"/>
    <lineage>
        <taxon>Eukaryota</taxon>
        <taxon>Fungi</taxon>
        <taxon>Dikarya</taxon>
        <taxon>Ascomycota</taxon>
        <taxon>Pezizomycotina</taxon>
        <taxon>Eurotiomycetes</taxon>
        <taxon>Chaetothyriomycetidae</taxon>
        <taxon>Chaetothyriales</taxon>
        <taxon>Herpotrichiellaceae</taxon>
        <taxon>Cladophialophora</taxon>
    </lineage>
</organism>
<comment type="caution">
    <text evidence="6">The sequence shown here is derived from an EMBL/GenBank/DDBJ whole genome shotgun (WGS) entry which is preliminary data.</text>
</comment>
<feature type="domain" description="Carboxylesterase type B" evidence="5">
    <location>
        <begin position="24"/>
        <end position="529"/>
    </location>
</feature>
<dbReference type="GO" id="GO:0016787">
    <property type="term" value="F:hydrolase activity"/>
    <property type="evidence" value="ECO:0007669"/>
    <property type="project" value="UniProtKB-KW"/>
</dbReference>
<dbReference type="InterPro" id="IPR002018">
    <property type="entry name" value="CarbesteraseB"/>
</dbReference>
<evidence type="ECO:0000256" key="3">
    <source>
        <dbReference type="RuleBase" id="RU361235"/>
    </source>
</evidence>
<keyword evidence="2 3" id="KW-0378">Hydrolase</keyword>
<dbReference type="PROSITE" id="PS00122">
    <property type="entry name" value="CARBOXYLESTERASE_B_1"/>
    <property type="match status" value="1"/>
</dbReference>
<feature type="region of interest" description="Disordered" evidence="4">
    <location>
        <begin position="1"/>
        <end position="24"/>
    </location>
</feature>
<dbReference type="Proteomes" id="UP000019471">
    <property type="component" value="Unassembled WGS sequence"/>
</dbReference>
<dbReference type="PROSITE" id="PS00941">
    <property type="entry name" value="CARBOXYLESTERASE_B_2"/>
    <property type="match status" value="1"/>
</dbReference>
<dbReference type="Pfam" id="PF00135">
    <property type="entry name" value="COesterase"/>
    <property type="match status" value="1"/>
</dbReference>
<dbReference type="HOGENOM" id="CLU_006586_10_3_1"/>
<evidence type="ECO:0000256" key="4">
    <source>
        <dbReference type="SAM" id="MobiDB-lite"/>
    </source>
</evidence>
<dbReference type="STRING" id="1182543.W9X5X3"/>
<dbReference type="ESTHER" id="9euro-w9x5x3">
    <property type="family name" value="Fungal_carboxylesterase_lipase"/>
</dbReference>
<dbReference type="EC" id="3.1.1.-" evidence="3"/>
<dbReference type="SUPFAM" id="SSF53474">
    <property type="entry name" value="alpha/beta-Hydrolases"/>
    <property type="match status" value="1"/>
</dbReference>
<dbReference type="Gene3D" id="3.40.50.1820">
    <property type="entry name" value="alpha/beta hydrolase"/>
    <property type="match status" value="1"/>
</dbReference>
<evidence type="ECO:0000313" key="6">
    <source>
        <dbReference type="EMBL" id="EXJ75638.1"/>
    </source>
</evidence>
<feature type="compositionally biased region" description="Polar residues" evidence="4">
    <location>
        <begin position="1"/>
        <end position="17"/>
    </location>
</feature>
<dbReference type="InterPro" id="IPR029058">
    <property type="entry name" value="AB_hydrolase_fold"/>
</dbReference>
<sequence>MGNVGASINSENETTHSISEDLQRPLVTLPQGRLKGIVQTDGFPQPVECFLGCAYAQPPVGDLRFRPPLPVEPSSAIFDASEYGRAAPGNPLIPPRIPLVYGEDCLTVNVFRPRLESSTGPLLPVAVYIHGGAFNRGNSSMHNTASMVAWSEEPFIAVSFNYRVGALGFLPSKKAAEEGILNLGFQDQRLLLRWVQENIHAFGGDKNNVTLIGLSAGAISIGHLILHYSDENPGPFHRAIIESGSATTRDCRPYDSKIIEQYFADFLAEVGCPQDLTAHDTFAYLRKLPLSTITGAQDAVFNKYKPTMQWAFRPVIDGDIIRQPPLESWHRGQYYKIPLMTGFCTNEGSLYVDRKLSHPEQFTQLMQTLLPGLPGGDIARLNALYPDPLTGDPTYQDVRTGEDIGPEYMRAEAAYGQYALIAPVRQTAHLASSMAGAPPVYLYHWDVFTTLYGGAAHADNLGYETFDRATTSQSHGQKEVAGMFHAYMTSFICHGGNPNKLRGRYNHRPTWEPYTPDRPLTMILGKGNRELIGGDVGTPAELTLEACYDEQCKFWWARTKFTQQ</sequence>
<dbReference type="InterPro" id="IPR019819">
    <property type="entry name" value="Carboxylesterase_B_CS"/>
</dbReference>
<dbReference type="EMBL" id="AMGX01000001">
    <property type="protein sequence ID" value="EXJ75638.1"/>
    <property type="molecule type" value="Genomic_DNA"/>
</dbReference>
<dbReference type="GeneID" id="19184882"/>
<evidence type="ECO:0000313" key="7">
    <source>
        <dbReference type="Proteomes" id="UP000019471"/>
    </source>
</evidence>
<comment type="similarity">
    <text evidence="1 3">Belongs to the type-B carboxylesterase/lipase family.</text>
</comment>
<protein>
    <recommendedName>
        <fullName evidence="3">Carboxylic ester hydrolase</fullName>
        <ecNumber evidence="3">3.1.1.-</ecNumber>
    </recommendedName>
</protein>
<keyword evidence="7" id="KW-1185">Reference proteome</keyword>
<accession>W9X5X3</accession>
<reference evidence="6 7" key="1">
    <citation type="submission" date="2013-03" db="EMBL/GenBank/DDBJ databases">
        <title>The Genome Sequence of Cladophialophora psammophila CBS 110553.</title>
        <authorList>
            <consortium name="The Broad Institute Genomics Platform"/>
            <person name="Cuomo C."/>
            <person name="de Hoog S."/>
            <person name="Gorbushina A."/>
            <person name="Walker B."/>
            <person name="Young S.K."/>
            <person name="Zeng Q."/>
            <person name="Gargeya S."/>
            <person name="Fitzgerald M."/>
            <person name="Haas B."/>
            <person name="Abouelleil A."/>
            <person name="Allen A.W."/>
            <person name="Alvarado L."/>
            <person name="Arachchi H.M."/>
            <person name="Berlin A.M."/>
            <person name="Chapman S.B."/>
            <person name="Gainer-Dewar J."/>
            <person name="Goldberg J."/>
            <person name="Griggs A."/>
            <person name="Gujja S."/>
            <person name="Hansen M."/>
            <person name="Howarth C."/>
            <person name="Imamovic A."/>
            <person name="Ireland A."/>
            <person name="Larimer J."/>
            <person name="McCowan C."/>
            <person name="Murphy C."/>
            <person name="Pearson M."/>
            <person name="Poon T.W."/>
            <person name="Priest M."/>
            <person name="Roberts A."/>
            <person name="Saif S."/>
            <person name="Shea T."/>
            <person name="Sisk P."/>
            <person name="Sykes S."/>
            <person name="Wortman J."/>
            <person name="Nusbaum C."/>
            <person name="Birren B."/>
        </authorList>
    </citation>
    <scope>NUCLEOTIDE SEQUENCE [LARGE SCALE GENOMIC DNA]</scope>
    <source>
        <strain evidence="6 7">CBS 110553</strain>
    </source>
</reference>
<dbReference type="InterPro" id="IPR019826">
    <property type="entry name" value="Carboxylesterase_B_AS"/>
</dbReference>
<gene>
    <name evidence="6" type="ORF">A1O5_00145</name>
</gene>
<evidence type="ECO:0000259" key="5">
    <source>
        <dbReference type="Pfam" id="PF00135"/>
    </source>
</evidence>
<proteinExistence type="inferred from homology"/>
<dbReference type="eggNOG" id="KOG4389">
    <property type="taxonomic scope" value="Eukaryota"/>
</dbReference>